<dbReference type="AlphaFoldDB" id="A0A6M3JNU9"/>
<protein>
    <submittedName>
        <fullName evidence="1">Uncharacterized protein</fullName>
    </submittedName>
</protein>
<accession>A0A6M3JNU9</accession>
<proteinExistence type="predicted"/>
<evidence type="ECO:0000313" key="1">
    <source>
        <dbReference type="EMBL" id="QJA70948.1"/>
    </source>
</evidence>
<sequence length="72" mass="8575">MGDIIHAEKRFRAGSRPKYMDPLIPSLFYGSDFIEKLKHEWSLNLVAQTDRMMMECLTDNRDHPYRNEEDIT</sequence>
<dbReference type="EMBL" id="MT141834">
    <property type="protein sequence ID" value="QJA70948.1"/>
    <property type="molecule type" value="Genomic_DNA"/>
</dbReference>
<reference evidence="1" key="1">
    <citation type="submission" date="2020-03" db="EMBL/GenBank/DDBJ databases">
        <title>The deep terrestrial virosphere.</title>
        <authorList>
            <person name="Holmfeldt K."/>
            <person name="Nilsson E."/>
            <person name="Simone D."/>
            <person name="Lopez-Fernandez M."/>
            <person name="Wu X."/>
            <person name="de Brujin I."/>
            <person name="Lundin D."/>
            <person name="Andersson A."/>
            <person name="Bertilsson S."/>
            <person name="Dopson M."/>
        </authorList>
    </citation>
    <scope>NUCLEOTIDE SEQUENCE</scope>
    <source>
        <strain evidence="1">MM415A03452</strain>
    </source>
</reference>
<name>A0A6M3JNU9_9ZZZZ</name>
<gene>
    <name evidence="1" type="ORF">MM415A03452_0009</name>
</gene>
<organism evidence="1">
    <name type="scientific">viral metagenome</name>
    <dbReference type="NCBI Taxonomy" id="1070528"/>
    <lineage>
        <taxon>unclassified sequences</taxon>
        <taxon>metagenomes</taxon>
        <taxon>organismal metagenomes</taxon>
    </lineage>
</organism>